<feature type="binding site" evidence="3">
    <location>
        <position position="181"/>
    </location>
    <ligand>
        <name>dimethylallyl diphosphate</name>
        <dbReference type="ChEBI" id="CHEBI:57623"/>
    </ligand>
</feature>
<feature type="binding site" evidence="3">
    <location>
        <position position="254"/>
    </location>
    <ligand>
        <name>dimethylallyl diphosphate</name>
        <dbReference type="ChEBI" id="CHEBI:57623"/>
    </ligand>
</feature>
<keyword evidence="5" id="KW-1185">Reference proteome</keyword>
<dbReference type="AlphaFoldDB" id="A0A1Q8S239"/>
<dbReference type="InterPro" id="IPR012148">
    <property type="entry name" value="ABBA_DMATS-like"/>
</dbReference>
<evidence type="ECO:0000256" key="2">
    <source>
        <dbReference type="ARBA" id="ARBA00022679"/>
    </source>
</evidence>
<organism evidence="4 5">
    <name type="scientific">Colletotrichum chlorophyti</name>
    <dbReference type="NCBI Taxonomy" id="708187"/>
    <lineage>
        <taxon>Eukaryota</taxon>
        <taxon>Fungi</taxon>
        <taxon>Dikarya</taxon>
        <taxon>Ascomycota</taxon>
        <taxon>Pezizomycotina</taxon>
        <taxon>Sordariomycetes</taxon>
        <taxon>Hypocreomycetidae</taxon>
        <taxon>Glomerellales</taxon>
        <taxon>Glomerellaceae</taxon>
        <taxon>Colletotrichum</taxon>
    </lineage>
</organism>
<dbReference type="InterPro" id="IPR017795">
    <property type="entry name" value="ABBA_NscD-like"/>
</dbReference>
<dbReference type="Proteomes" id="UP000186583">
    <property type="component" value="Unassembled WGS sequence"/>
</dbReference>
<dbReference type="EMBL" id="MPGH01000035">
    <property type="protein sequence ID" value="OLN95472.1"/>
    <property type="molecule type" value="Genomic_DNA"/>
</dbReference>
<dbReference type="PANTHER" id="PTHR40627:SF5">
    <property type="entry name" value="INDOLE PRENYLTRANSFERASE TDIB"/>
    <property type="match status" value="1"/>
</dbReference>
<gene>
    <name evidence="4" type="ORF">CCHL11_05160</name>
</gene>
<reference evidence="4 5" key="1">
    <citation type="submission" date="2016-11" db="EMBL/GenBank/DDBJ databases">
        <title>Draft Genome Assembly of Colletotrichum chlorophyti a pathogen of herbaceous plants.</title>
        <authorList>
            <person name="Gan P."/>
            <person name="Narusaka M."/>
            <person name="Tsushima A."/>
            <person name="Narusaka Y."/>
            <person name="Takano Y."/>
            <person name="Shirasu K."/>
        </authorList>
    </citation>
    <scope>NUCLEOTIDE SEQUENCE [LARGE SCALE GENOMIC DNA]</scope>
    <source>
        <strain evidence="4 5">NTL11</strain>
    </source>
</reference>
<dbReference type="CDD" id="cd13929">
    <property type="entry name" value="PT-DMATS_CymD"/>
    <property type="match status" value="1"/>
</dbReference>
<feature type="binding site" evidence="3">
    <location>
        <position position="81"/>
    </location>
    <ligand>
        <name>L-tryptophan</name>
        <dbReference type="ChEBI" id="CHEBI:57912"/>
    </ligand>
</feature>
<evidence type="ECO:0000256" key="3">
    <source>
        <dbReference type="PIRSR" id="PIRSR000509-1"/>
    </source>
</evidence>
<comment type="caution">
    <text evidence="4">The sequence shown here is derived from an EMBL/GenBank/DDBJ whole genome shotgun (WGS) entry which is preliminary data.</text>
</comment>
<accession>A0A1Q8S239</accession>
<dbReference type="SFLD" id="SFLDG01162">
    <property type="entry name" value="I"/>
    <property type="match status" value="1"/>
</dbReference>
<dbReference type="PANTHER" id="PTHR40627">
    <property type="entry name" value="INDOLE PRENYLTRANSFERASE TDIB-RELATED"/>
    <property type="match status" value="1"/>
</dbReference>
<keyword evidence="2" id="KW-0808">Transferase</keyword>
<dbReference type="GO" id="GO:0009820">
    <property type="term" value="P:alkaloid metabolic process"/>
    <property type="evidence" value="ECO:0007669"/>
    <property type="project" value="InterPro"/>
</dbReference>
<name>A0A1Q8S239_9PEZI</name>
<dbReference type="SFLD" id="SFLDS00036">
    <property type="entry name" value="Aromatic_Prenyltransferase"/>
    <property type="match status" value="1"/>
</dbReference>
<dbReference type="PIRSF" id="PIRSF000509">
    <property type="entry name" value="Trp_DMAT"/>
    <property type="match status" value="1"/>
</dbReference>
<evidence type="ECO:0000313" key="5">
    <source>
        <dbReference type="Proteomes" id="UP000186583"/>
    </source>
</evidence>
<comment type="similarity">
    <text evidence="1">Belongs to the tryptophan dimethylallyltransferase family.</text>
</comment>
<proteinExistence type="inferred from homology"/>
<protein>
    <submittedName>
        <fullName evidence="4">7-dimethylallyltryptophan synthase 2</fullName>
    </submittedName>
</protein>
<evidence type="ECO:0000313" key="4">
    <source>
        <dbReference type="EMBL" id="OLN95472.1"/>
    </source>
</evidence>
<feature type="binding site" evidence="3">
    <location>
        <position position="258"/>
    </location>
    <ligand>
        <name>dimethylallyl diphosphate</name>
        <dbReference type="ChEBI" id="CHEBI:57623"/>
    </ligand>
</feature>
<dbReference type="OrthoDB" id="3354387at2759"/>
<feature type="binding site" evidence="3">
    <location>
        <position position="96"/>
    </location>
    <ligand>
        <name>dimethylallyl diphosphate</name>
        <dbReference type="ChEBI" id="CHEBI:57623"/>
    </ligand>
</feature>
<dbReference type="GO" id="GO:0016765">
    <property type="term" value="F:transferase activity, transferring alkyl or aryl (other than methyl) groups"/>
    <property type="evidence" value="ECO:0007669"/>
    <property type="project" value="InterPro"/>
</dbReference>
<sequence>MATPLLVPRLQSLNQDQDFWWEATASSFSSLLKSCDYTECEQQFLLQWYSRFILPALGPRPWPDMVAKFNPCPVFDGSACEFSINWRERSPHRMVRFTIEATGMRAGTDEDPFNQEATQKLLRDMCSEVPGLSLKRFDLFALDLFFSKEAAVNLAPRVPTGTPLSQAWVAFDLVQKYPMAKVYFMPILKWIDTGRSTNELVFETARKCNTDEYGSFDEPVNMLQAYIETFTTTPDDAPRVEMVAIDCVDSPDARIKIYLRTAVNTLARAKNMYTLGGRLKGQAVTEGLQALHELWPILFRLDAADPDMEHAEVFPRGSYCGCAVEMKPGRQESGTKLHIPVRKIVGTDADLCEALAAWFRRRGHGEFASRYKEDLKKAFPLHDLDSAGGTHSFISFSYTEKSGVYMTFYYSTKILDIHVNRVDRESGAGKDIWKGYDNLWSKKRGITLN</sequence>
<evidence type="ECO:0000256" key="1">
    <source>
        <dbReference type="ARBA" id="ARBA00010209"/>
    </source>
</evidence>
<dbReference type="Pfam" id="PF11991">
    <property type="entry name" value="Trp_DMAT"/>
    <property type="match status" value="1"/>
</dbReference>
<feature type="binding site" evidence="3">
    <location>
        <position position="256"/>
    </location>
    <ligand>
        <name>dimethylallyl diphosphate</name>
        <dbReference type="ChEBI" id="CHEBI:57623"/>
    </ligand>
</feature>
<dbReference type="NCBIfam" id="TIGR03429">
    <property type="entry name" value="arom_pren_DMATS"/>
    <property type="match status" value="1"/>
</dbReference>
<feature type="binding site" evidence="3">
    <location>
        <position position="183"/>
    </location>
    <ligand>
        <name>dimethylallyl diphosphate</name>
        <dbReference type="ChEBI" id="CHEBI:57623"/>
    </ligand>
</feature>
<dbReference type="InterPro" id="IPR033964">
    <property type="entry name" value="ABBA"/>
</dbReference>